<feature type="compositionally biased region" description="Polar residues" evidence="1">
    <location>
        <begin position="89"/>
        <end position="107"/>
    </location>
</feature>
<dbReference type="Gramene" id="ORUFI02G17100.1">
    <property type="protein sequence ID" value="ORUFI02G17100.1"/>
    <property type="gene ID" value="ORUFI02G17100"/>
</dbReference>
<feature type="region of interest" description="Disordered" evidence="1">
    <location>
        <begin position="83"/>
        <end position="142"/>
    </location>
</feature>
<reference evidence="3" key="1">
    <citation type="submission" date="2013-06" db="EMBL/GenBank/DDBJ databases">
        <authorList>
            <person name="Zhao Q."/>
        </authorList>
    </citation>
    <scope>NUCLEOTIDE SEQUENCE</scope>
    <source>
        <strain evidence="3">cv. W1943</strain>
    </source>
</reference>
<protein>
    <submittedName>
        <fullName evidence="2">Uncharacterized protein</fullName>
    </submittedName>
</protein>
<evidence type="ECO:0000313" key="2">
    <source>
        <dbReference type="EnsemblPlants" id="ORUFI02G17100.1"/>
    </source>
</evidence>
<dbReference type="Proteomes" id="UP000008022">
    <property type="component" value="Unassembled WGS sequence"/>
</dbReference>
<dbReference type="AlphaFoldDB" id="A0A0E0NET9"/>
<evidence type="ECO:0000313" key="3">
    <source>
        <dbReference type="Proteomes" id="UP000008022"/>
    </source>
</evidence>
<proteinExistence type="predicted"/>
<keyword evidence="3" id="KW-1185">Reference proteome</keyword>
<organism evidence="2 3">
    <name type="scientific">Oryza rufipogon</name>
    <name type="common">Brownbeard rice</name>
    <name type="synonym">Asian wild rice</name>
    <dbReference type="NCBI Taxonomy" id="4529"/>
    <lineage>
        <taxon>Eukaryota</taxon>
        <taxon>Viridiplantae</taxon>
        <taxon>Streptophyta</taxon>
        <taxon>Embryophyta</taxon>
        <taxon>Tracheophyta</taxon>
        <taxon>Spermatophyta</taxon>
        <taxon>Magnoliopsida</taxon>
        <taxon>Liliopsida</taxon>
        <taxon>Poales</taxon>
        <taxon>Poaceae</taxon>
        <taxon>BOP clade</taxon>
        <taxon>Oryzoideae</taxon>
        <taxon>Oryzeae</taxon>
        <taxon>Oryzinae</taxon>
        <taxon>Oryza</taxon>
    </lineage>
</organism>
<dbReference type="HOGENOM" id="CLU_1104248_0_0_1"/>
<accession>A0A0E0NET9</accession>
<reference evidence="2" key="2">
    <citation type="submission" date="2015-06" db="UniProtKB">
        <authorList>
            <consortium name="EnsemblPlants"/>
        </authorList>
    </citation>
    <scope>IDENTIFICATION</scope>
</reference>
<name>A0A0E0NET9_ORYRU</name>
<feature type="region of interest" description="Disordered" evidence="1">
    <location>
        <begin position="155"/>
        <end position="174"/>
    </location>
</feature>
<sequence length="252" mass="26283">MYIEAKGRRERQQETPISTVTDNPWATLRRRLAGLPIDAWPVAGVPIDAPPAGRLTDNAQSSARLPIDVRQGAGVPIYARQLGGLPSTCGRSTASPSTRGWSPGSPSTRRRPAGSPTTRGQALGSPSMRGRAPGSLSTRSGLPASLCAASHRGPFDVPPAARHPGASFPSAATTAASCRPRLRPRIYRRRHPSAFVPNSATTAFSVVTATSSQLCLHGWRPSEFAACSVGSAVAILFASETTAAVAVESAAR</sequence>
<dbReference type="EnsemblPlants" id="ORUFI02G17100.1">
    <property type="protein sequence ID" value="ORUFI02G17100.1"/>
    <property type="gene ID" value="ORUFI02G17100"/>
</dbReference>
<evidence type="ECO:0000256" key="1">
    <source>
        <dbReference type="SAM" id="MobiDB-lite"/>
    </source>
</evidence>